<dbReference type="Pfam" id="PF23914">
    <property type="entry name" value="TPR_CcmH_CycH"/>
    <property type="match status" value="1"/>
</dbReference>
<feature type="domain" description="Cytochrome c-type biogenesis protein H TPR" evidence="9">
    <location>
        <begin position="155"/>
        <end position="272"/>
    </location>
</feature>
<sequence length="461" mass="49961">MIIFWILSAGLIALALVFVALPFFQGRISEDSIEQDELNFEVFKQRMKELDADLASGILEPDQYASAKRDLERDLLSDVGEGAPAKTGPLTTGGRWMALILAVLVPSSAVLIYMEVGRHDVILQVEDMAQGQGRQVFRDVDGQELPPLEVLVERLAERLREDPSNVDGWLMIGRTYFTMQRPEQARDAIARAYALAPERSDVALAYAEAIAANSNNSLEGQPAELIEQVLVSEPDNISARWLSGMVYYQRGQYTAAATAWQRVLAVMDPASDEASDIQDMIREAQARAGTPAPESRDVTPVQSSLTDPNSAAEAALAAAAVPESPSSDQTTEEREDTRAAVMDAGDGGSITADVRLADALRESVMPEDVVFVFARAQSGPPMPLAVQRVKVKDLPIQVRLDDSMAMMPEMSLSAFPQVIVGARISKSGLATPQPGDLEGETGPIEHMTSSEVAVTIDRVRP</sequence>
<feature type="compositionally biased region" description="Low complexity" evidence="6">
    <location>
        <begin position="311"/>
        <end position="320"/>
    </location>
</feature>
<dbReference type="AlphaFoldDB" id="A0A9X1BA17"/>
<keyword evidence="11" id="KW-1185">Reference proteome</keyword>
<evidence type="ECO:0000259" key="9">
    <source>
        <dbReference type="Pfam" id="PF23914"/>
    </source>
</evidence>
<feature type="repeat" description="TPR" evidence="5">
    <location>
        <begin position="166"/>
        <end position="199"/>
    </location>
</feature>
<comment type="subcellular location">
    <subcellularLocation>
        <location evidence="1">Cell envelope</location>
    </subcellularLocation>
</comment>
<feature type="compositionally biased region" description="Polar residues" evidence="6">
    <location>
        <begin position="300"/>
        <end position="309"/>
    </location>
</feature>
<dbReference type="GO" id="GO:0030313">
    <property type="term" value="C:cell envelope"/>
    <property type="evidence" value="ECO:0007669"/>
    <property type="project" value="UniProtKB-SubCell"/>
</dbReference>
<keyword evidence="2" id="KW-0677">Repeat</keyword>
<feature type="region of interest" description="Disordered" evidence="6">
    <location>
        <begin position="286"/>
        <end position="348"/>
    </location>
</feature>
<dbReference type="InterPro" id="IPR056413">
    <property type="entry name" value="TPR_CcmH_CycH"/>
</dbReference>
<evidence type="ECO:0000313" key="10">
    <source>
        <dbReference type="EMBL" id="MBK1645621.1"/>
    </source>
</evidence>
<evidence type="ECO:0000256" key="3">
    <source>
        <dbReference type="ARBA" id="ARBA00022748"/>
    </source>
</evidence>
<evidence type="ECO:0000313" key="11">
    <source>
        <dbReference type="Proteomes" id="UP001138802"/>
    </source>
</evidence>
<evidence type="ECO:0000256" key="5">
    <source>
        <dbReference type="PROSITE-ProRule" id="PRU00339"/>
    </source>
</evidence>
<reference evidence="10 11" key="1">
    <citation type="journal article" date="2020" name="Microorganisms">
        <title>Osmotic Adaptation and Compatible Solute Biosynthesis of Phototrophic Bacteria as Revealed from Genome Analyses.</title>
        <authorList>
            <person name="Imhoff J.F."/>
            <person name="Rahn T."/>
            <person name="Kunzel S."/>
            <person name="Keller A."/>
            <person name="Neulinger S.C."/>
        </authorList>
    </citation>
    <scope>NUCLEOTIDE SEQUENCE [LARGE SCALE GENOMIC DNA]</scope>
    <source>
        <strain evidence="10 11">DSM 21303</strain>
    </source>
</reference>
<dbReference type="InterPro" id="IPR011990">
    <property type="entry name" value="TPR-like_helical_dom_sf"/>
</dbReference>
<evidence type="ECO:0000256" key="2">
    <source>
        <dbReference type="ARBA" id="ARBA00022737"/>
    </source>
</evidence>
<dbReference type="InterPro" id="IPR019734">
    <property type="entry name" value="TPR_rpt"/>
</dbReference>
<dbReference type="Gene3D" id="1.25.40.10">
    <property type="entry name" value="Tetratricopeptide repeat domain"/>
    <property type="match status" value="1"/>
</dbReference>
<name>A0A9X1BA17_9GAMM</name>
<accession>A0A9X1BA17</accession>
<dbReference type="EMBL" id="NRSD01000014">
    <property type="protein sequence ID" value="MBK1645621.1"/>
    <property type="molecule type" value="Genomic_DNA"/>
</dbReference>
<feature type="domain" description="Cytochrome c-type biogenesis protein H Ig-like" evidence="8">
    <location>
        <begin position="350"/>
        <end position="457"/>
    </location>
</feature>
<keyword evidence="7" id="KW-0472">Membrane</keyword>
<dbReference type="InterPro" id="IPR051263">
    <property type="entry name" value="C-type_cytochrome_biogenesis"/>
</dbReference>
<dbReference type="Pfam" id="PF23892">
    <property type="entry name" value="Ig_CycH"/>
    <property type="match status" value="1"/>
</dbReference>
<dbReference type="InterPro" id="IPR056412">
    <property type="entry name" value="Ig_CycH"/>
</dbReference>
<keyword evidence="4 5" id="KW-0802">TPR repeat</keyword>
<keyword evidence="7" id="KW-1133">Transmembrane helix</keyword>
<evidence type="ECO:0000259" key="8">
    <source>
        <dbReference type="Pfam" id="PF23892"/>
    </source>
</evidence>
<dbReference type="SUPFAM" id="SSF48452">
    <property type="entry name" value="TPR-like"/>
    <property type="match status" value="1"/>
</dbReference>
<keyword evidence="3" id="KW-0201">Cytochrome c-type biogenesis</keyword>
<dbReference type="GO" id="GO:0017004">
    <property type="term" value="P:cytochrome complex assembly"/>
    <property type="evidence" value="ECO:0007669"/>
    <property type="project" value="UniProtKB-KW"/>
</dbReference>
<dbReference type="GO" id="GO:0005886">
    <property type="term" value="C:plasma membrane"/>
    <property type="evidence" value="ECO:0007669"/>
    <property type="project" value="TreeGrafter"/>
</dbReference>
<dbReference type="RefSeq" id="WP_200388433.1">
    <property type="nucleotide sequence ID" value="NZ_NRSD01000014.1"/>
</dbReference>
<organism evidence="10 11">
    <name type="scientific">Thiocapsa imhoffii</name>
    <dbReference type="NCBI Taxonomy" id="382777"/>
    <lineage>
        <taxon>Bacteria</taxon>
        <taxon>Pseudomonadati</taxon>
        <taxon>Pseudomonadota</taxon>
        <taxon>Gammaproteobacteria</taxon>
        <taxon>Chromatiales</taxon>
        <taxon>Chromatiaceae</taxon>
        <taxon>Thiocapsa</taxon>
    </lineage>
</organism>
<dbReference type="InterPro" id="IPR017560">
    <property type="entry name" value="Cyt_c_biogenesis_CcmI"/>
</dbReference>
<keyword evidence="7" id="KW-0812">Transmembrane</keyword>
<comment type="caution">
    <text evidence="10">The sequence shown here is derived from an EMBL/GenBank/DDBJ whole genome shotgun (WGS) entry which is preliminary data.</text>
</comment>
<dbReference type="PANTHER" id="PTHR47870:SF1">
    <property type="entry name" value="CYTOCHROME C-TYPE BIOGENESIS PROTEIN CCMH"/>
    <property type="match status" value="1"/>
</dbReference>
<gene>
    <name evidence="10" type="primary">ccmI</name>
    <name evidence="10" type="ORF">CKO25_13390</name>
</gene>
<feature type="transmembrane region" description="Helical" evidence="7">
    <location>
        <begin position="6"/>
        <end position="24"/>
    </location>
</feature>
<evidence type="ECO:0000256" key="6">
    <source>
        <dbReference type="SAM" id="MobiDB-lite"/>
    </source>
</evidence>
<dbReference type="PROSITE" id="PS50005">
    <property type="entry name" value="TPR"/>
    <property type="match status" value="1"/>
</dbReference>
<dbReference type="NCBIfam" id="TIGR03142">
    <property type="entry name" value="cytochro_ccmI"/>
    <property type="match status" value="1"/>
</dbReference>
<dbReference type="Proteomes" id="UP001138802">
    <property type="component" value="Unassembled WGS sequence"/>
</dbReference>
<dbReference type="PANTHER" id="PTHR47870">
    <property type="entry name" value="CYTOCHROME C-TYPE BIOGENESIS PROTEIN CCMH"/>
    <property type="match status" value="1"/>
</dbReference>
<evidence type="ECO:0000256" key="1">
    <source>
        <dbReference type="ARBA" id="ARBA00004196"/>
    </source>
</evidence>
<evidence type="ECO:0000256" key="7">
    <source>
        <dbReference type="SAM" id="Phobius"/>
    </source>
</evidence>
<evidence type="ECO:0000256" key="4">
    <source>
        <dbReference type="ARBA" id="ARBA00022803"/>
    </source>
</evidence>
<protein>
    <submittedName>
        <fullName evidence="10">C-type cytochrome biogenesis protein CcmI</fullName>
    </submittedName>
</protein>
<proteinExistence type="predicted"/>